<dbReference type="SMART" id="SM00248">
    <property type="entry name" value="ANK"/>
    <property type="match status" value="3"/>
</dbReference>
<evidence type="ECO:0000313" key="2">
    <source>
        <dbReference type="Proteomes" id="UP001470230"/>
    </source>
</evidence>
<name>A0ABR2KIA6_9EUKA</name>
<dbReference type="PANTHER" id="PTHR24159">
    <property type="match status" value="1"/>
</dbReference>
<protein>
    <recommendedName>
        <fullName evidence="3">DUF3447 domain-containing protein</fullName>
    </recommendedName>
</protein>
<dbReference type="InterPro" id="IPR036770">
    <property type="entry name" value="Ankyrin_rpt-contain_sf"/>
</dbReference>
<proteinExistence type="predicted"/>
<dbReference type="EMBL" id="JAPFFF010000004">
    <property type="protein sequence ID" value="KAK8890865.1"/>
    <property type="molecule type" value="Genomic_DNA"/>
</dbReference>
<gene>
    <name evidence="1" type="ORF">M9Y10_028064</name>
</gene>
<dbReference type="PANTHER" id="PTHR24159:SF5">
    <property type="entry name" value="ANK_REP_REGION DOMAIN-CONTAINING PROTEIN"/>
    <property type="match status" value="1"/>
</dbReference>
<evidence type="ECO:0008006" key="3">
    <source>
        <dbReference type="Google" id="ProtNLM"/>
    </source>
</evidence>
<organism evidence="1 2">
    <name type="scientific">Tritrichomonas musculus</name>
    <dbReference type="NCBI Taxonomy" id="1915356"/>
    <lineage>
        <taxon>Eukaryota</taxon>
        <taxon>Metamonada</taxon>
        <taxon>Parabasalia</taxon>
        <taxon>Tritrichomonadida</taxon>
        <taxon>Tritrichomonadidae</taxon>
        <taxon>Tritrichomonas</taxon>
    </lineage>
</organism>
<comment type="caution">
    <text evidence="1">The sequence shown here is derived from an EMBL/GenBank/DDBJ whole genome shotgun (WGS) entry which is preliminary data.</text>
</comment>
<dbReference type="SUPFAM" id="SSF48403">
    <property type="entry name" value="Ankyrin repeat"/>
    <property type="match status" value="1"/>
</dbReference>
<dbReference type="Pfam" id="PF12796">
    <property type="entry name" value="Ank_2"/>
    <property type="match status" value="1"/>
</dbReference>
<keyword evidence="2" id="KW-1185">Reference proteome</keyword>
<accession>A0ABR2KIA6</accession>
<dbReference type="InterPro" id="IPR002110">
    <property type="entry name" value="Ankyrin_rpt"/>
</dbReference>
<sequence>MEGKPKENHDLEEFQKDIMPFIEFSHLIEQASSSIDSCIDSILVFIKENNLLGENKGQFYQFLKILSNSIKCYPRSKNIIIFLLKHYSEDISQKFTSEELFSIFASNKLLLLALYESNCININTLQSKYSSSSYNFPFFYPEFKENYQILSTDQKERIQLIEKDIQEKFDSKIDTFLSLREDGHSELKIAQLIRNDDVDNFSVLVSPENFNLNMEIPISIFESDPLLQSKPSLIEYACFFGSIKIFKFLWLKNLDIDQRIYSYAIAGNNTEIIHILESKYPPEVSDDGGCIIPTILYQRPEIFEYFIENYNYLVLTQKMLAETIESHDFVMFNCIMSYISKENPNCPILITKNYRTSKVNCSIEQVLLMKDICDKNLLHTACIYGNLEIVNFLSKLKFDKFSTSNSTSNKNSQFLFDINEKDNYHLAPLHYACKYDYLDIIKTLLNSYGDLIDWNIEDNDYKYNYFANMAFFLKILLTLDTTSLCCAE</sequence>
<evidence type="ECO:0000313" key="1">
    <source>
        <dbReference type="EMBL" id="KAK8890865.1"/>
    </source>
</evidence>
<dbReference type="Proteomes" id="UP001470230">
    <property type="component" value="Unassembled WGS sequence"/>
</dbReference>
<reference evidence="1 2" key="1">
    <citation type="submission" date="2024-04" db="EMBL/GenBank/DDBJ databases">
        <title>Tritrichomonas musculus Genome.</title>
        <authorList>
            <person name="Alves-Ferreira E."/>
            <person name="Grigg M."/>
            <person name="Lorenzi H."/>
            <person name="Galac M."/>
        </authorList>
    </citation>
    <scope>NUCLEOTIDE SEQUENCE [LARGE SCALE GENOMIC DNA]</scope>
    <source>
        <strain evidence="1 2">EAF2021</strain>
    </source>
</reference>
<dbReference type="Gene3D" id="1.25.40.20">
    <property type="entry name" value="Ankyrin repeat-containing domain"/>
    <property type="match status" value="1"/>
</dbReference>